<reference evidence="2 3" key="1">
    <citation type="submission" date="2015-10" db="EMBL/GenBank/DDBJ databases">
        <authorList>
            <person name="Gilbert D.G."/>
        </authorList>
    </citation>
    <scope>NUCLEOTIDE SEQUENCE [LARGE SCALE GENOMIC DNA]</scope>
    <source>
        <strain evidence="2">FVVF132</strain>
    </source>
</reference>
<feature type="region of interest" description="Disordered" evidence="1">
    <location>
        <begin position="1"/>
        <end position="27"/>
    </location>
</feature>
<dbReference type="AlphaFoldDB" id="A0A0Q3TZZ5"/>
<dbReference type="Proteomes" id="UP000051836">
    <property type="component" value="Unassembled WGS sequence"/>
</dbReference>
<evidence type="ECO:0000256" key="1">
    <source>
        <dbReference type="SAM" id="MobiDB-lite"/>
    </source>
</evidence>
<name>A0A0Q3TZZ5_AMAAE</name>
<protein>
    <recommendedName>
        <fullName evidence="4">Fibronectin type-III domain-containing protein</fullName>
    </recommendedName>
</protein>
<evidence type="ECO:0008006" key="4">
    <source>
        <dbReference type="Google" id="ProtNLM"/>
    </source>
</evidence>
<organism evidence="2 3">
    <name type="scientific">Amazona aestiva</name>
    <name type="common">Blue-fronted Amazon parrot</name>
    <dbReference type="NCBI Taxonomy" id="12930"/>
    <lineage>
        <taxon>Eukaryota</taxon>
        <taxon>Metazoa</taxon>
        <taxon>Chordata</taxon>
        <taxon>Craniata</taxon>
        <taxon>Vertebrata</taxon>
        <taxon>Euteleostomi</taxon>
        <taxon>Archelosauria</taxon>
        <taxon>Archosauria</taxon>
        <taxon>Dinosauria</taxon>
        <taxon>Saurischia</taxon>
        <taxon>Theropoda</taxon>
        <taxon>Coelurosauria</taxon>
        <taxon>Aves</taxon>
        <taxon>Neognathae</taxon>
        <taxon>Neoaves</taxon>
        <taxon>Telluraves</taxon>
        <taxon>Australaves</taxon>
        <taxon>Psittaciformes</taxon>
        <taxon>Psittacidae</taxon>
        <taxon>Amazona</taxon>
    </lineage>
</organism>
<evidence type="ECO:0000313" key="2">
    <source>
        <dbReference type="EMBL" id="KQL59449.1"/>
    </source>
</evidence>
<accession>A0A0Q3TZZ5</accession>
<dbReference type="InterPro" id="IPR036116">
    <property type="entry name" value="FN3_sf"/>
</dbReference>
<dbReference type="Gene3D" id="2.60.40.10">
    <property type="entry name" value="Immunoglobulins"/>
    <property type="match status" value="1"/>
</dbReference>
<dbReference type="InterPro" id="IPR013783">
    <property type="entry name" value="Ig-like_fold"/>
</dbReference>
<keyword evidence="3" id="KW-1185">Reference proteome</keyword>
<evidence type="ECO:0000313" key="3">
    <source>
        <dbReference type="Proteomes" id="UP000051836"/>
    </source>
</evidence>
<dbReference type="STRING" id="12930.A0A0Q3TZZ5"/>
<dbReference type="CDD" id="cd00063">
    <property type="entry name" value="FN3"/>
    <property type="match status" value="1"/>
</dbReference>
<dbReference type="EMBL" id="LMAW01000336">
    <property type="protein sequence ID" value="KQL59449.1"/>
    <property type="molecule type" value="Genomic_DNA"/>
</dbReference>
<comment type="caution">
    <text evidence="2">The sequence shown here is derived from an EMBL/GenBank/DDBJ whole genome shotgun (WGS) entry which is preliminary data.</text>
</comment>
<dbReference type="SUPFAM" id="SSF49265">
    <property type="entry name" value="Fibronectin type III"/>
    <property type="match status" value="1"/>
</dbReference>
<feature type="compositionally biased region" description="Basic and acidic residues" evidence="1">
    <location>
        <begin position="1"/>
        <end position="20"/>
    </location>
</feature>
<proteinExistence type="predicted"/>
<dbReference type="OrthoDB" id="504170at2759"/>
<sequence>MERKMTGGKIVDRSRGEPLREVSQPQVVDARKESVPITWNSPALHGGSPVKGYVIEKRKKGSSLCFPVTEEPVQVPPGLPEMVDFSNSNILLAWLEPDQEDVMSGYILEM</sequence>
<dbReference type="InterPro" id="IPR003961">
    <property type="entry name" value="FN3_dom"/>
</dbReference>
<gene>
    <name evidence="2" type="ORF">AAES_27169</name>
</gene>